<dbReference type="InterPro" id="IPR022770">
    <property type="entry name" value="IucA/IucC-like_C"/>
</dbReference>
<feature type="domain" description="Aerobactin siderophore biosynthesis IucA/IucC N-terminal" evidence="3">
    <location>
        <begin position="168"/>
        <end position="379"/>
    </location>
</feature>
<evidence type="ECO:0000313" key="5">
    <source>
        <dbReference type="EMBL" id="UNP30834.1"/>
    </source>
</evidence>
<feature type="region of interest" description="Disordered" evidence="2">
    <location>
        <begin position="591"/>
        <end position="611"/>
    </location>
</feature>
<evidence type="ECO:0000256" key="2">
    <source>
        <dbReference type="SAM" id="MobiDB-lite"/>
    </source>
</evidence>
<dbReference type="Pfam" id="PF04183">
    <property type="entry name" value="IucA_IucC"/>
    <property type="match status" value="1"/>
</dbReference>
<dbReference type="Proteomes" id="UP000829194">
    <property type="component" value="Chromosome"/>
</dbReference>
<gene>
    <name evidence="5" type="ORF">MOV92_06160</name>
</gene>
<evidence type="ECO:0000259" key="3">
    <source>
        <dbReference type="Pfam" id="PF04183"/>
    </source>
</evidence>
<evidence type="ECO:0000256" key="1">
    <source>
        <dbReference type="ARBA" id="ARBA00007832"/>
    </source>
</evidence>
<reference evidence="5 6" key="1">
    <citation type="submission" date="2022-03" db="EMBL/GenBank/DDBJ databases">
        <title>Complete genome sequence of Lysobacter capsici VKM B-2533 and Lysobacter gummosus 10.1.1, promising sources of lytic agents.</title>
        <authorList>
            <person name="Tarlachkov S.V."/>
            <person name="Kudryakova I.V."/>
            <person name="Afoshin A.S."/>
            <person name="Leontyevskaya E.A."/>
            <person name="Leontyevskaya N.V."/>
        </authorList>
    </citation>
    <scope>NUCLEOTIDE SEQUENCE [LARGE SCALE GENOMIC DNA]</scope>
    <source>
        <strain evidence="5 6">10.1.1</strain>
    </source>
</reference>
<evidence type="ECO:0000313" key="6">
    <source>
        <dbReference type="Proteomes" id="UP000829194"/>
    </source>
</evidence>
<sequence>MIAPSIVRDADADRAYVAWRIIDCCLREDVRGIVGRGGEAAAPADVVRAWGESEPPQLWWRVDHLPVGVLWLPIRRSDAMQNVSAISDGWVRQSVDGVVPEHGADAWLELIGRGMDEETVLLHRAYAEEAACAAQHRALARTAYEHNAPALANVLDSEGWTERALRIDQVASYRDHPFYPTARAKSGFDEAALRAYAPEFDPSFELRWLAVPKQALTQTTPPPAFWPRLRELGLAESFETTHSAMPVHPLTWSRLDEFPLPPDTLRAPLAYLRVRPTLSVRTVMPVDHPRQHIKLPLLMRTLGALNLRLIKPSTLYDGHWFQRVLSEIGATDPALRGRFLHVDEAHGGHVDEAKHLAYLVREYPQSLEGGTLVPVAALCSAMPDGRPFAQHLADRFHDGDLLAWWQDYAKLLCEVHLRLWLSYGVALESNQQNAVLIYRADAPPRLLMKDNDSARVLRSRLRFRLSDVDRHGPLRDERIAVGDDDALARMFCTITLQLCLVAVLEGVAAGDAPLRGAMYRTLREALSSALQGLQAEGIDTAPAWALLRAPRLPVKYLLCAGSLYSKKATGAADINKFYGDSGPNFMLATAEDDDGVVPAPRTASEPASEAA</sequence>
<comment type="similarity">
    <text evidence="1">Belongs to the IucA/IucC family.</text>
</comment>
<name>A0ABY3XGT8_9GAMM</name>
<organism evidence="5 6">
    <name type="scientific">Lysobacter gummosus</name>
    <dbReference type="NCBI Taxonomy" id="262324"/>
    <lineage>
        <taxon>Bacteria</taxon>
        <taxon>Pseudomonadati</taxon>
        <taxon>Pseudomonadota</taxon>
        <taxon>Gammaproteobacteria</taxon>
        <taxon>Lysobacterales</taxon>
        <taxon>Lysobacteraceae</taxon>
        <taxon>Lysobacter</taxon>
    </lineage>
</organism>
<dbReference type="InterPro" id="IPR007310">
    <property type="entry name" value="Aerobactin_biosyn_IucA/IucC_N"/>
</dbReference>
<proteinExistence type="inferred from homology"/>
<dbReference type="PANTHER" id="PTHR34384">
    <property type="entry name" value="L-2,3-DIAMINOPROPANOATE--CITRATE LIGASE"/>
    <property type="match status" value="1"/>
</dbReference>
<evidence type="ECO:0000259" key="4">
    <source>
        <dbReference type="Pfam" id="PF06276"/>
    </source>
</evidence>
<feature type="domain" description="Aerobactin siderophore biosynthesis IucA/IucC-like C-terminal" evidence="4">
    <location>
        <begin position="403"/>
        <end position="558"/>
    </location>
</feature>
<keyword evidence="6" id="KW-1185">Reference proteome</keyword>
<dbReference type="InterPro" id="IPR037455">
    <property type="entry name" value="LucA/IucC-like"/>
</dbReference>
<accession>A0ABY3XGT8</accession>
<dbReference type="PANTHER" id="PTHR34384:SF5">
    <property type="entry name" value="L-2,3-DIAMINOPROPANOATE--CITRATE LIGASE"/>
    <property type="match status" value="1"/>
</dbReference>
<dbReference type="Pfam" id="PF06276">
    <property type="entry name" value="FhuF"/>
    <property type="match status" value="1"/>
</dbReference>
<dbReference type="Gene3D" id="1.10.510.40">
    <property type="match status" value="1"/>
</dbReference>
<dbReference type="EMBL" id="CP093547">
    <property type="protein sequence ID" value="UNP30834.1"/>
    <property type="molecule type" value="Genomic_DNA"/>
</dbReference>
<protein>
    <submittedName>
        <fullName evidence="5">IucA/IucC family siderophore biosynthesis protein</fullName>
    </submittedName>
</protein>
<dbReference type="RefSeq" id="WP_057942020.1">
    <property type="nucleotide sequence ID" value="NZ_CP011131.1"/>
</dbReference>